<protein>
    <submittedName>
        <fullName evidence="1">SFRICE_035732</fullName>
    </submittedName>
</protein>
<proteinExistence type="predicted"/>
<reference evidence="1" key="1">
    <citation type="submission" date="2016-07" db="EMBL/GenBank/DDBJ databases">
        <authorList>
            <person name="Bretaudeau A."/>
        </authorList>
    </citation>
    <scope>NUCLEOTIDE SEQUENCE</scope>
    <source>
        <strain evidence="1">Rice</strain>
        <tissue evidence="1">Whole body</tissue>
    </source>
</reference>
<sequence>MDTPIPFALGALIGWFVQASESERQTRSRFEYFKRFSPVSWVRLQTYKFTYTLHPDPKQQFVDHTKSCSVRESNPLPIARQPVAQPPHQPCSQSGFGITTIGSLHYFTKD</sequence>
<dbReference type="EMBL" id="ODYU01000611">
    <property type="protein sequence ID" value="SOQ35700.1"/>
    <property type="molecule type" value="Genomic_DNA"/>
</dbReference>
<dbReference type="AlphaFoldDB" id="A0A2H1V4C3"/>
<gene>
    <name evidence="1" type="ORF">SFRICE_035732</name>
</gene>
<accession>A0A2H1V4C3</accession>
<evidence type="ECO:0000313" key="1">
    <source>
        <dbReference type="EMBL" id="SOQ35700.1"/>
    </source>
</evidence>
<organism evidence="1">
    <name type="scientific">Spodoptera frugiperda</name>
    <name type="common">Fall armyworm</name>
    <dbReference type="NCBI Taxonomy" id="7108"/>
    <lineage>
        <taxon>Eukaryota</taxon>
        <taxon>Metazoa</taxon>
        <taxon>Ecdysozoa</taxon>
        <taxon>Arthropoda</taxon>
        <taxon>Hexapoda</taxon>
        <taxon>Insecta</taxon>
        <taxon>Pterygota</taxon>
        <taxon>Neoptera</taxon>
        <taxon>Endopterygota</taxon>
        <taxon>Lepidoptera</taxon>
        <taxon>Glossata</taxon>
        <taxon>Ditrysia</taxon>
        <taxon>Noctuoidea</taxon>
        <taxon>Noctuidae</taxon>
        <taxon>Amphipyrinae</taxon>
        <taxon>Spodoptera</taxon>
    </lineage>
</organism>
<name>A0A2H1V4C3_SPOFR</name>